<dbReference type="GeneID" id="30181837"/>
<accession>A0A1E3NTR4</accession>
<dbReference type="Proteomes" id="UP000094455">
    <property type="component" value="Unassembled WGS sequence"/>
</dbReference>
<dbReference type="OrthoDB" id="3997115at2759"/>
<evidence type="ECO:0000313" key="2">
    <source>
        <dbReference type="Proteomes" id="UP000094455"/>
    </source>
</evidence>
<protein>
    <submittedName>
        <fullName evidence="1">Uncharacterized protein</fullName>
    </submittedName>
</protein>
<organism evidence="1 2">
    <name type="scientific">Pichia membranifaciens NRRL Y-2026</name>
    <dbReference type="NCBI Taxonomy" id="763406"/>
    <lineage>
        <taxon>Eukaryota</taxon>
        <taxon>Fungi</taxon>
        <taxon>Dikarya</taxon>
        <taxon>Ascomycota</taxon>
        <taxon>Saccharomycotina</taxon>
        <taxon>Pichiomycetes</taxon>
        <taxon>Pichiales</taxon>
        <taxon>Pichiaceae</taxon>
        <taxon>Pichia</taxon>
    </lineage>
</organism>
<proteinExistence type="predicted"/>
<dbReference type="RefSeq" id="XP_019020585.1">
    <property type="nucleotide sequence ID" value="XM_019165150.1"/>
</dbReference>
<keyword evidence="2" id="KW-1185">Reference proteome</keyword>
<sequence>MIRDNSYAFIYEDDDDCIHAQRGVKREHTSELITPLSTYNYTHKLYNHNDQLDNVGSKRRRINNTADSGLCSSLKKSKTGRRIPEIVIKQAHLEKSQLKDIFETFVGLEYIPPKCGNKTMLDKESADFFENRISVLLFLFDCSNFSYLKFFELFPQKNIKVIGITPEFGLYNDQSYPIVLDKNGDIAKQLSIRNPLGGGIYPIPSIILFDSSQTEIFRIKLGYDYNVYYDSSVENNLQSVLIEGVNYAVST</sequence>
<dbReference type="EMBL" id="KV454001">
    <property type="protein sequence ID" value="ODQ49472.1"/>
    <property type="molecule type" value="Genomic_DNA"/>
</dbReference>
<dbReference type="InterPro" id="IPR036249">
    <property type="entry name" value="Thioredoxin-like_sf"/>
</dbReference>
<evidence type="ECO:0000313" key="1">
    <source>
        <dbReference type="EMBL" id="ODQ49472.1"/>
    </source>
</evidence>
<dbReference type="SUPFAM" id="SSF52833">
    <property type="entry name" value="Thioredoxin-like"/>
    <property type="match status" value="1"/>
</dbReference>
<reference evidence="1 2" key="1">
    <citation type="journal article" date="2016" name="Proc. Natl. Acad. Sci. U.S.A.">
        <title>Comparative genomics of biotechnologically important yeasts.</title>
        <authorList>
            <person name="Riley R."/>
            <person name="Haridas S."/>
            <person name="Wolfe K.H."/>
            <person name="Lopes M.R."/>
            <person name="Hittinger C.T."/>
            <person name="Goeker M."/>
            <person name="Salamov A.A."/>
            <person name="Wisecaver J.H."/>
            <person name="Long T.M."/>
            <person name="Calvey C.H."/>
            <person name="Aerts A.L."/>
            <person name="Barry K.W."/>
            <person name="Choi C."/>
            <person name="Clum A."/>
            <person name="Coughlan A.Y."/>
            <person name="Deshpande S."/>
            <person name="Douglass A.P."/>
            <person name="Hanson S.J."/>
            <person name="Klenk H.-P."/>
            <person name="LaButti K.M."/>
            <person name="Lapidus A."/>
            <person name="Lindquist E.A."/>
            <person name="Lipzen A.M."/>
            <person name="Meier-Kolthoff J.P."/>
            <person name="Ohm R.A."/>
            <person name="Otillar R.P."/>
            <person name="Pangilinan J.L."/>
            <person name="Peng Y."/>
            <person name="Rokas A."/>
            <person name="Rosa C.A."/>
            <person name="Scheuner C."/>
            <person name="Sibirny A.A."/>
            <person name="Slot J.C."/>
            <person name="Stielow J.B."/>
            <person name="Sun H."/>
            <person name="Kurtzman C.P."/>
            <person name="Blackwell M."/>
            <person name="Grigoriev I.V."/>
            <person name="Jeffries T.W."/>
        </authorList>
    </citation>
    <scope>NUCLEOTIDE SEQUENCE [LARGE SCALE GENOMIC DNA]</scope>
    <source>
        <strain evidence="1 2">NRRL Y-2026</strain>
    </source>
</reference>
<dbReference type="AlphaFoldDB" id="A0A1E3NTR4"/>
<gene>
    <name evidence="1" type="ORF">PICMEDRAFT_9934</name>
</gene>
<name>A0A1E3NTR4_9ASCO</name>